<feature type="transmembrane region" description="Helical" evidence="9">
    <location>
        <begin position="309"/>
        <end position="332"/>
    </location>
</feature>
<dbReference type="PROSITE" id="PS00237">
    <property type="entry name" value="G_PROTEIN_RECEP_F1_1"/>
    <property type="match status" value="1"/>
</dbReference>
<evidence type="ECO:0000256" key="9">
    <source>
        <dbReference type="SAM" id="Phobius"/>
    </source>
</evidence>
<dbReference type="STRING" id="45351.A7RWW9"/>
<comment type="subcellular location">
    <subcellularLocation>
        <location evidence="1">Membrane</location>
        <topology evidence="1">Multi-pass membrane protein</topology>
    </subcellularLocation>
</comment>
<feature type="transmembrane region" description="Helical" evidence="9">
    <location>
        <begin position="77"/>
        <end position="97"/>
    </location>
</feature>
<evidence type="ECO:0000256" key="4">
    <source>
        <dbReference type="ARBA" id="ARBA00023040"/>
    </source>
</evidence>
<keyword evidence="5 9" id="KW-0472">Membrane</keyword>
<sequence>MYDSILTLMDNFTFGKDDSLFVLANISDVAPGAEGSGFMRIFTVVGLALLSLSGVVGNTLVCIVLQKIRKKSSMDCLILVLALADLGILIVEVPIILIRIQLDEIWPLGEATCKLVYPIQDVFFGISIWVIVTIALERYQKIVHIAKGFVRRLRRELYLIVVAIIALNFLVFSLPLFFLVDFKKVSGSWYCVVQWPEWAELPGHMNIAYQAHTILIVIAGYLSPLGIILATYASISRHLKKSNFFLRRCVPTCPEQAPIPGQSLRLKQNARAKRLLTPVVVAFAVTMLPLNVLRLAVIYVKIPNSAFRVIFPVACALVAVNSVVNPFIYTFTNKNFKLAVKRLFCGGVSKNMQWTGIFSSRRQRQYEITPAPASSV</sequence>
<evidence type="ECO:0000256" key="1">
    <source>
        <dbReference type="ARBA" id="ARBA00004141"/>
    </source>
</evidence>
<dbReference type="InParanoid" id="A7RWW9"/>
<evidence type="ECO:0000256" key="3">
    <source>
        <dbReference type="ARBA" id="ARBA00022989"/>
    </source>
</evidence>
<reference evidence="11 12" key="1">
    <citation type="journal article" date="2007" name="Science">
        <title>Sea anemone genome reveals ancestral eumetazoan gene repertoire and genomic organization.</title>
        <authorList>
            <person name="Putnam N.H."/>
            <person name="Srivastava M."/>
            <person name="Hellsten U."/>
            <person name="Dirks B."/>
            <person name="Chapman J."/>
            <person name="Salamov A."/>
            <person name="Terry A."/>
            <person name="Shapiro H."/>
            <person name="Lindquist E."/>
            <person name="Kapitonov V.V."/>
            <person name="Jurka J."/>
            <person name="Genikhovich G."/>
            <person name="Grigoriev I.V."/>
            <person name="Lucas S.M."/>
            <person name="Steele R.E."/>
            <person name="Finnerty J.R."/>
            <person name="Technau U."/>
            <person name="Martindale M.Q."/>
            <person name="Rokhsar D.S."/>
        </authorList>
    </citation>
    <scope>NUCLEOTIDE SEQUENCE [LARGE SCALE GENOMIC DNA]</scope>
    <source>
        <strain evidence="12">CH2 X CH6</strain>
    </source>
</reference>
<feature type="transmembrane region" description="Helical" evidence="9">
    <location>
        <begin position="41"/>
        <end position="65"/>
    </location>
</feature>
<comment type="similarity">
    <text evidence="8">Belongs to the G-protein coupled receptor 1 family.</text>
</comment>
<feature type="transmembrane region" description="Helical" evidence="9">
    <location>
        <begin position="157"/>
        <end position="180"/>
    </location>
</feature>
<dbReference type="CDD" id="cd00637">
    <property type="entry name" value="7tm_classA_rhodopsin-like"/>
    <property type="match status" value="1"/>
</dbReference>
<proteinExistence type="inferred from homology"/>
<dbReference type="PANTHER" id="PTHR45695:SF9">
    <property type="entry name" value="LEUCOKININ RECEPTOR"/>
    <property type="match status" value="1"/>
</dbReference>
<dbReference type="KEGG" id="nve:5516014"/>
<keyword evidence="4 8" id="KW-0297">G-protein coupled receptor</keyword>
<dbReference type="SUPFAM" id="SSF81321">
    <property type="entry name" value="Family A G protein-coupled receptor-like"/>
    <property type="match status" value="1"/>
</dbReference>
<feature type="transmembrane region" description="Helical" evidence="9">
    <location>
        <begin position="275"/>
        <end position="297"/>
    </location>
</feature>
<dbReference type="eggNOG" id="KOG3656">
    <property type="taxonomic scope" value="Eukaryota"/>
</dbReference>
<evidence type="ECO:0000256" key="8">
    <source>
        <dbReference type="RuleBase" id="RU000688"/>
    </source>
</evidence>
<accession>A7RWW9</accession>
<feature type="transmembrane region" description="Helical" evidence="9">
    <location>
        <begin position="117"/>
        <end position="136"/>
    </location>
</feature>
<dbReference type="AlphaFoldDB" id="A7RWW9"/>
<dbReference type="PROSITE" id="PS50262">
    <property type="entry name" value="G_PROTEIN_RECEP_F1_2"/>
    <property type="match status" value="1"/>
</dbReference>
<keyword evidence="12" id="KW-1185">Reference proteome</keyword>
<dbReference type="GO" id="GO:0005886">
    <property type="term" value="C:plasma membrane"/>
    <property type="evidence" value="ECO:0000318"/>
    <property type="project" value="GO_Central"/>
</dbReference>
<feature type="transmembrane region" description="Helical" evidence="9">
    <location>
        <begin position="207"/>
        <end position="232"/>
    </location>
</feature>
<dbReference type="GO" id="GO:0007218">
    <property type="term" value="P:neuropeptide signaling pathway"/>
    <property type="evidence" value="ECO:0000318"/>
    <property type="project" value="GO_Central"/>
</dbReference>
<dbReference type="InterPro" id="IPR000276">
    <property type="entry name" value="GPCR_Rhodpsn"/>
</dbReference>
<gene>
    <name evidence="11" type="ORF">NEMVEDRAFT_v1g203367</name>
</gene>
<keyword evidence="3 9" id="KW-1133">Transmembrane helix</keyword>
<feature type="domain" description="G-protein coupled receptors family 1 profile" evidence="10">
    <location>
        <begin position="57"/>
        <end position="329"/>
    </location>
</feature>
<keyword evidence="7 8" id="KW-0807">Transducer</keyword>
<dbReference type="InterPro" id="IPR017452">
    <property type="entry name" value="GPCR_Rhodpsn_7TM"/>
</dbReference>
<evidence type="ECO:0000256" key="7">
    <source>
        <dbReference type="ARBA" id="ARBA00023224"/>
    </source>
</evidence>
<keyword evidence="2 8" id="KW-0812">Transmembrane</keyword>
<protein>
    <recommendedName>
        <fullName evidence="10">G-protein coupled receptors family 1 profile domain-containing protein</fullName>
    </recommendedName>
</protein>
<dbReference type="Proteomes" id="UP000001593">
    <property type="component" value="Unassembled WGS sequence"/>
</dbReference>
<organism evidence="11 12">
    <name type="scientific">Nematostella vectensis</name>
    <name type="common">Starlet sea anemone</name>
    <dbReference type="NCBI Taxonomy" id="45351"/>
    <lineage>
        <taxon>Eukaryota</taxon>
        <taxon>Metazoa</taxon>
        <taxon>Cnidaria</taxon>
        <taxon>Anthozoa</taxon>
        <taxon>Hexacorallia</taxon>
        <taxon>Actiniaria</taxon>
        <taxon>Edwardsiidae</taxon>
        <taxon>Nematostella</taxon>
    </lineage>
</organism>
<dbReference type="EMBL" id="DS469548">
    <property type="protein sequence ID" value="EDO44047.1"/>
    <property type="molecule type" value="Genomic_DNA"/>
</dbReference>
<keyword evidence="6 8" id="KW-0675">Receptor</keyword>
<evidence type="ECO:0000256" key="6">
    <source>
        <dbReference type="ARBA" id="ARBA00023170"/>
    </source>
</evidence>
<dbReference type="Pfam" id="PF00001">
    <property type="entry name" value="7tm_1"/>
    <property type="match status" value="1"/>
</dbReference>
<evidence type="ECO:0000259" key="10">
    <source>
        <dbReference type="PROSITE" id="PS50262"/>
    </source>
</evidence>
<evidence type="ECO:0000256" key="2">
    <source>
        <dbReference type="ARBA" id="ARBA00022692"/>
    </source>
</evidence>
<dbReference type="Gene3D" id="1.20.1070.10">
    <property type="entry name" value="Rhodopsin 7-helix transmembrane proteins"/>
    <property type="match status" value="1"/>
</dbReference>
<dbReference type="HOGENOM" id="CLU_009579_8_1_1"/>
<dbReference type="GO" id="GO:0008528">
    <property type="term" value="F:G protein-coupled peptide receptor activity"/>
    <property type="evidence" value="ECO:0000318"/>
    <property type="project" value="GO_Central"/>
</dbReference>
<name>A7RWW9_NEMVE</name>
<dbReference type="OMA" id="NIAYQAH"/>
<dbReference type="OrthoDB" id="8888529at2759"/>
<evidence type="ECO:0000313" key="12">
    <source>
        <dbReference type="Proteomes" id="UP000001593"/>
    </source>
</evidence>
<dbReference type="PRINTS" id="PR00237">
    <property type="entry name" value="GPCRRHODOPSN"/>
</dbReference>
<dbReference type="PANTHER" id="PTHR45695">
    <property type="entry name" value="LEUCOKININ RECEPTOR-RELATED"/>
    <property type="match status" value="1"/>
</dbReference>
<evidence type="ECO:0000313" key="11">
    <source>
        <dbReference type="EMBL" id="EDO44047.1"/>
    </source>
</evidence>
<dbReference type="PhylomeDB" id="A7RWW9"/>
<evidence type="ECO:0000256" key="5">
    <source>
        <dbReference type="ARBA" id="ARBA00023136"/>
    </source>
</evidence>